<comment type="caution">
    <text evidence="2">The sequence shown here is derived from an EMBL/GenBank/DDBJ whole genome shotgun (WGS) entry which is preliminary data.</text>
</comment>
<evidence type="ECO:0000256" key="1">
    <source>
        <dbReference type="SAM" id="SignalP"/>
    </source>
</evidence>
<name>A0A6A5HM16_CAERE</name>
<dbReference type="KEGG" id="crq:GCK72_000417"/>
<proteinExistence type="predicted"/>
<dbReference type="EMBL" id="WUAV01000001">
    <property type="protein sequence ID" value="KAF1768605.1"/>
    <property type="molecule type" value="Genomic_DNA"/>
</dbReference>
<reference evidence="2 3" key="1">
    <citation type="submission" date="2019-12" db="EMBL/GenBank/DDBJ databases">
        <title>Chromosome-level assembly of the Caenorhabditis remanei genome.</title>
        <authorList>
            <person name="Teterina A.A."/>
            <person name="Willis J.H."/>
            <person name="Phillips P.C."/>
        </authorList>
    </citation>
    <scope>NUCLEOTIDE SEQUENCE [LARGE SCALE GENOMIC DNA]</scope>
    <source>
        <strain evidence="2 3">PX506</strain>
        <tissue evidence="2">Whole organism</tissue>
    </source>
</reference>
<evidence type="ECO:0000313" key="2">
    <source>
        <dbReference type="EMBL" id="KAF1768605.1"/>
    </source>
</evidence>
<evidence type="ECO:0000313" key="3">
    <source>
        <dbReference type="Proteomes" id="UP000483820"/>
    </source>
</evidence>
<gene>
    <name evidence="2" type="ORF">GCK72_000417</name>
</gene>
<protein>
    <submittedName>
        <fullName evidence="2">Uncharacterized protein</fullName>
    </submittedName>
</protein>
<sequence length="129" mass="14558">MRLPILLLTLAVMATAMMVPSTATIYWKHPVRDANQEVKYQLKLITDALNNKDIELFEKLVNVFDGYAEPILGVYASEAGYIVYASKTAEGGLYAMGRLVSLPDRFTFKWELNAESPSGYKLVECRELF</sequence>
<dbReference type="Proteomes" id="UP000483820">
    <property type="component" value="Chromosome I"/>
</dbReference>
<keyword evidence="1" id="KW-0732">Signal</keyword>
<dbReference type="CTD" id="78773093"/>
<accession>A0A6A5HM16</accession>
<dbReference type="RefSeq" id="XP_053591127.1">
    <property type="nucleotide sequence ID" value="XM_053722482.1"/>
</dbReference>
<dbReference type="GeneID" id="78773093"/>
<dbReference type="AlphaFoldDB" id="A0A6A5HM16"/>
<organism evidence="2 3">
    <name type="scientific">Caenorhabditis remanei</name>
    <name type="common">Caenorhabditis vulgaris</name>
    <dbReference type="NCBI Taxonomy" id="31234"/>
    <lineage>
        <taxon>Eukaryota</taxon>
        <taxon>Metazoa</taxon>
        <taxon>Ecdysozoa</taxon>
        <taxon>Nematoda</taxon>
        <taxon>Chromadorea</taxon>
        <taxon>Rhabditida</taxon>
        <taxon>Rhabditina</taxon>
        <taxon>Rhabditomorpha</taxon>
        <taxon>Rhabditoidea</taxon>
        <taxon>Rhabditidae</taxon>
        <taxon>Peloderinae</taxon>
        <taxon>Caenorhabditis</taxon>
    </lineage>
</organism>
<feature type="chain" id="PRO_5025574373" evidence="1">
    <location>
        <begin position="17"/>
        <end position="129"/>
    </location>
</feature>
<feature type="signal peptide" evidence="1">
    <location>
        <begin position="1"/>
        <end position="16"/>
    </location>
</feature>